<feature type="coiled-coil region" evidence="12">
    <location>
        <begin position="641"/>
        <end position="675"/>
    </location>
</feature>
<dbReference type="GO" id="GO:0016020">
    <property type="term" value="C:membrane"/>
    <property type="evidence" value="ECO:0007669"/>
    <property type="project" value="UniProtKB-SubCell"/>
</dbReference>
<evidence type="ECO:0000256" key="7">
    <source>
        <dbReference type="ARBA" id="ARBA00022692"/>
    </source>
</evidence>
<comment type="similarity">
    <text evidence="3">Belongs to the sodium:solute symporter (SSF) (TC 2.A.21) family.</text>
</comment>
<dbReference type="EMBL" id="ACYY01000008">
    <property type="protein sequence ID" value="EEW25563.1"/>
    <property type="molecule type" value="Genomic_DNA"/>
</dbReference>
<dbReference type="eggNOG" id="COG2205">
    <property type="taxonomic scope" value="Bacteria"/>
</dbReference>
<evidence type="ECO:0000256" key="6">
    <source>
        <dbReference type="ARBA" id="ARBA00022679"/>
    </source>
</evidence>
<dbReference type="OrthoDB" id="9764438at2"/>
<dbReference type="AlphaFoldDB" id="C8S0M9"/>
<sequence length="894" mass="95579">MPFNLLVLACVAYVILLFMVAFAVERRAAAGSARWLRSPLVYTLSLSIYCTAWTFYGAVGYAARSGLEFLTIYLGPTLVFIGWWWVLRKLVRIGRQQRVTSIADLISSRYGKSNLLGVIVTVIAVVAATPYIALQLQSVTLSFEVFATAATEGWAPPDQGSTAIWVAAGLALFTILFGTRNLDANEQHTGIVTAIAVEAVVKLVALLAVGIFVVWGLAAGPADIIARINASPISDWQLQPGRWVGLTLLSAAAVMTLPRMFQVLVVENADERHLATASWAFPLYLMLMSLFVVPIAVVGLQLMPAGANPDLFVLTLPLSQGQGGLAMLAFLGGFSSATSMVIVAAIALATMVSNHIVMPVWLRLRPASAVSGDVRRIVLMARRLSIAGVLALGYAYYAVSGGSAALAAIGLISFVGVAQILPAMLGGIFWRGATKAGAALGLTLGFAVWSYALFLPSFGPDAVISARVFAEGPWGIGWLRPQALFGVQGMDPLLHALFWSLVLNATAFALGSIVTFPSPLERVQGAAFVNVFDADTTAPQGWAPGRAEPEALLVMAQRILGEEPALSLFESAARAQGKAGYLPDPTAQFIEGLELRLAGSVGAATAHAMISQLVGRATVTVEDLMAVASEAAQIKEYSTRLEAQQVEVTRTARALREANEKLTKLSVQKDAFLSQISHELRTPMTSIRAFSEIMMEGDMPQSVTAKHAGIIHDEAIRLTRLLDDLLDLSVLENGAVQLNLDLSNLSEMLDRALRAASHTRPDRTFTIERDLLAEAVFLRTDADRLVQVFINLISNARKYCDAAQPVLRISVRHKAGRVTVDFIDNGSGIANDSQALVFEKFARLTDQNRAGGAGLGLAICREVMANLGGTIAYLPGQGGAAFRVTLPLRLEKAA</sequence>
<dbReference type="SUPFAM" id="SSF47384">
    <property type="entry name" value="Homodimeric domain of signal transducing histidine kinase"/>
    <property type="match status" value="1"/>
</dbReference>
<dbReference type="SMART" id="SM00388">
    <property type="entry name" value="HisKA"/>
    <property type="match status" value="1"/>
</dbReference>
<keyword evidence="16" id="KW-1185">Reference proteome</keyword>
<comment type="caution">
    <text evidence="15">The sequence shown here is derived from an EMBL/GenBank/DDBJ whole genome shotgun (WGS) entry which is preliminary data.</text>
</comment>
<dbReference type="PROSITE" id="PS50109">
    <property type="entry name" value="HIS_KIN"/>
    <property type="match status" value="1"/>
</dbReference>
<evidence type="ECO:0000313" key="16">
    <source>
        <dbReference type="Proteomes" id="UP000010121"/>
    </source>
</evidence>
<keyword evidence="5" id="KW-0597">Phosphoprotein</keyword>
<dbReference type="CDD" id="cd00082">
    <property type="entry name" value="HisKA"/>
    <property type="match status" value="1"/>
</dbReference>
<feature type="transmembrane region" description="Helical" evidence="13">
    <location>
        <begin position="69"/>
        <end position="87"/>
    </location>
</feature>
<keyword evidence="8 15" id="KW-0418">Kinase</keyword>
<feature type="transmembrane region" description="Helical" evidence="13">
    <location>
        <begin position="162"/>
        <end position="179"/>
    </location>
</feature>
<feature type="transmembrane region" description="Helical" evidence="13">
    <location>
        <begin position="191"/>
        <end position="218"/>
    </location>
</feature>
<dbReference type="InterPro" id="IPR005467">
    <property type="entry name" value="His_kinase_dom"/>
</dbReference>
<comment type="catalytic activity">
    <reaction evidence="1">
        <text>ATP + protein L-histidine = ADP + protein N-phospho-L-histidine.</text>
        <dbReference type="EC" id="2.7.13.3"/>
    </reaction>
</comment>
<dbReference type="PROSITE" id="PS50283">
    <property type="entry name" value="NA_SOLUT_SYMP_3"/>
    <property type="match status" value="1"/>
</dbReference>
<dbReference type="PANTHER" id="PTHR43711">
    <property type="entry name" value="TWO-COMPONENT HISTIDINE KINASE"/>
    <property type="match status" value="1"/>
</dbReference>
<feature type="transmembrane region" description="Helical" evidence="13">
    <location>
        <begin position="243"/>
        <end position="261"/>
    </location>
</feature>
<proteinExistence type="inferred from homology"/>
<feature type="transmembrane region" description="Helical" evidence="13">
    <location>
        <begin position="281"/>
        <end position="303"/>
    </location>
</feature>
<feature type="transmembrane region" description="Helical" evidence="13">
    <location>
        <begin position="40"/>
        <end position="63"/>
    </location>
</feature>
<dbReference type="Pfam" id="PF02518">
    <property type="entry name" value="HATPase_c"/>
    <property type="match status" value="1"/>
</dbReference>
<dbReference type="CDD" id="cd00075">
    <property type="entry name" value="HATPase"/>
    <property type="match status" value="1"/>
</dbReference>
<evidence type="ECO:0000256" key="9">
    <source>
        <dbReference type="ARBA" id="ARBA00022989"/>
    </source>
</evidence>
<dbReference type="PANTHER" id="PTHR43711:SF1">
    <property type="entry name" value="HISTIDINE KINASE 1"/>
    <property type="match status" value="1"/>
</dbReference>
<dbReference type="GO" id="GO:0000155">
    <property type="term" value="F:phosphorelay sensor kinase activity"/>
    <property type="evidence" value="ECO:0007669"/>
    <property type="project" value="InterPro"/>
</dbReference>
<feature type="transmembrane region" description="Helical" evidence="13">
    <location>
        <begin position="323"/>
        <end position="356"/>
    </location>
</feature>
<keyword evidence="10" id="KW-0902">Two-component regulatory system</keyword>
<dbReference type="CDD" id="cd10322">
    <property type="entry name" value="SLC5sbd"/>
    <property type="match status" value="1"/>
</dbReference>
<feature type="transmembrane region" description="Helical" evidence="13">
    <location>
        <begin position="115"/>
        <end position="134"/>
    </location>
</feature>
<keyword evidence="12" id="KW-0175">Coiled coil</keyword>
<keyword evidence="6" id="KW-0808">Transferase</keyword>
<dbReference type="InterPro" id="IPR050736">
    <property type="entry name" value="Sensor_HK_Regulatory"/>
</dbReference>
<dbReference type="Gene3D" id="1.10.287.130">
    <property type="match status" value="1"/>
</dbReference>
<reference evidence="15 16" key="1">
    <citation type="submission" date="2009-08" db="EMBL/GenBank/DDBJ databases">
        <title>The draft genome of Rhodobacter sp. SW2.</title>
        <authorList>
            <consortium name="US DOE Joint Genome Institute (JGI-PGF)"/>
            <person name="Lucas S."/>
            <person name="Copeland A."/>
            <person name="Lapidus A."/>
            <person name="Glavina del Rio T."/>
            <person name="Tice H."/>
            <person name="Bruce D."/>
            <person name="Goodwin L."/>
            <person name="Pitluck S."/>
            <person name="Larimer F."/>
            <person name="Land M.L."/>
            <person name="Hauser L."/>
            <person name="Emerson D."/>
        </authorList>
    </citation>
    <scope>NUCLEOTIDE SEQUENCE [LARGE SCALE GENOMIC DNA]</scope>
    <source>
        <strain evidence="15 16">SW2</strain>
    </source>
</reference>
<keyword evidence="9 13" id="KW-1133">Transmembrane helix</keyword>
<gene>
    <name evidence="15" type="ORF">Rsw2DRAFT_1607</name>
</gene>
<dbReference type="InterPro" id="IPR001734">
    <property type="entry name" value="Na/solute_symporter"/>
</dbReference>
<dbReference type="Pfam" id="PF00512">
    <property type="entry name" value="HisKA"/>
    <property type="match status" value="1"/>
</dbReference>
<evidence type="ECO:0000256" key="4">
    <source>
        <dbReference type="ARBA" id="ARBA00012438"/>
    </source>
</evidence>
<comment type="subcellular location">
    <subcellularLocation>
        <location evidence="2">Membrane</location>
        <topology evidence="2">Multi-pass membrane protein</topology>
    </subcellularLocation>
</comment>
<dbReference type="SMART" id="SM00387">
    <property type="entry name" value="HATPase_c"/>
    <property type="match status" value="1"/>
</dbReference>
<dbReference type="EC" id="2.7.13.3" evidence="4"/>
<dbReference type="PRINTS" id="PR00344">
    <property type="entry name" value="BCTRLSENSOR"/>
</dbReference>
<evidence type="ECO:0000313" key="15">
    <source>
        <dbReference type="EMBL" id="EEW25563.1"/>
    </source>
</evidence>
<dbReference type="RefSeq" id="WP_008029812.1">
    <property type="nucleotide sequence ID" value="NZ_ACYY01000008.1"/>
</dbReference>
<dbReference type="Proteomes" id="UP000010121">
    <property type="component" value="Unassembled WGS sequence"/>
</dbReference>
<evidence type="ECO:0000256" key="3">
    <source>
        <dbReference type="ARBA" id="ARBA00006434"/>
    </source>
</evidence>
<keyword evidence="11 13" id="KW-0472">Membrane</keyword>
<keyword evidence="7 13" id="KW-0812">Transmembrane</keyword>
<accession>C8S0M9</accession>
<evidence type="ECO:0000256" key="11">
    <source>
        <dbReference type="ARBA" id="ARBA00023136"/>
    </source>
</evidence>
<dbReference type="Gene3D" id="3.30.565.10">
    <property type="entry name" value="Histidine kinase-like ATPase, C-terminal domain"/>
    <property type="match status" value="1"/>
</dbReference>
<evidence type="ECO:0000256" key="2">
    <source>
        <dbReference type="ARBA" id="ARBA00004141"/>
    </source>
</evidence>
<protein>
    <recommendedName>
        <fullName evidence="4">histidine kinase</fullName>
        <ecNumber evidence="4">2.7.13.3</ecNumber>
    </recommendedName>
</protein>
<dbReference type="FunFam" id="1.10.287.130:FF:000001">
    <property type="entry name" value="Two-component sensor histidine kinase"/>
    <property type="match status" value="1"/>
</dbReference>
<evidence type="ECO:0000256" key="13">
    <source>
        <dbReference type="SAM" id="Phobius"/>
    </source>
</evidence>
<name>C8S0M9_9RHOB</name>
<evidence type="ECO:0000256" key="8">
    <source>
        <dbReference type="ARBA" id="ARBA00022777"/>
    </source>
</evidence>
<dbReference type="SUPFAM" id="SSF55874">
    <property type="entry name" value="ATPase domain of HSP90 chaperone/DNA topoisomerase II/histidine kinase"/>
    <property type="match status" value="1"/>
</dbReference>
<feature type="transmembrane region" description="Helical" evidence="13">
    <location>
        <begin position="405"/>
        <end position="430"/>
    </location>
</feature>
<evidence type="ECO:0000256" key="1">
    <source>
        <dbReference type="ARBA" id="ARBA00000085"/>
    </source>
</evidence>
<feature type="transmembrane region" description="Helical" evidence="13">
    <location>
        <begin position="6"/>
        <end position="24"/>
    </location>
</feature>
<evidence type="ECO:0000259" key="14">
    <source>
        <dbReference type="PROSITE" id="PS50109"/>
    </source>
</evidence>
<dbReference type="InterPro" id="IPR003661">
    <property type="entry name" value="HisK_dim/P_dom"/>
</dbReference>
<evidence type="ECO:0000256" key="10">
    <source>
        <dbReference type="ARBA" id="ARBA00023012"/>
    </source>
</evidence>
<feature type="transmembrane region" description="Helical" evidence="13">
    <location>
        <begin position="377"/>
        <end position="399"/>
    </location>
</feature>
<dbReference type="eggNOG" id="COG0591">
    <property type="taxonomic scope" value="Bacteria"/>
</dbReference>
<dbReference type="InterPro" id="IPR038377">
    <property type="entry name" value="Na/Glc_symporter_sf"/>
</dbReference>
<dbReference type="STRING" id="371731.Rsw2DRAFT_1607"/>
<feature type="domain" description="Histidine kinase" evidence="14">
    <location>
        <begin position="675"/>
        <end position="890"/>
    </location>
</feature>
<dbReference type="InterPro" id="IPR003594">
    <property type="entry name" value="HATPase_dom"/>
</dbReference>
<organism evidence="15 16">
    <name type="scientific">Rhodobacter ferrooxidans</name>
    <dbReference type="NCBI Taxonomy" id="371731"/>
    <lineage>
        <taxon>Bacteria</taxon>
        <taxon>Pseudomonadati</taxon>
        <taxon>Pseudomonadota</taxon>
        <taxon>Alphaproteobacteria</taxon>
        <taxon>Rhodobacterales</taxon>
        <taxon>Rhodobacter group</taxon>
        <taxon>Rhodobacter</taxon>
    </lineage>
</organism>
<dbReference type="InterPro" id="IPR036097">
    <property type="entry name" value="HisK_dim/P_sf"/>
</dbReference>
<dbReference type="InterPro" id="IPR004358">
    <property type="entry name" value="Sig_transdc_His_kin-like_C"/>
</dbReference>
<feature type="transmembrane region" description="Helical" evidence="13">
    <location>
        <begin position="437"/>
        <end position="455"/>
    </location>
</feature>
<evidence type="ECO:0000256" key="5">
    <source>
        <dbReference type="ARBA" id="ARBA00022553"/>
    </source>
</evidence>
<dbReference type="Gene3D" id="1.20.1730.10">
    <property type="entry name" value="Sodium/glucose cotransporter"/>
    <property type="match status" value="1"/>
</dbReference>
<evidence type="ECO:0000256" key="12">
    <source>
        <dbReference type="SAM" id="Coils"/>
    </source>
</evidence>
<dbReference type="InterPro" id="IPR036890">
    <property type="entry name" value="HATPase_C_sf"/>
</dbReference>
<dbReference type="GO" id="GO:0022857">
    <property type="term" value="F:transmembrane transporter activity"/>
    <property type="evidence" value="ECO:0007669"/>
    <property type="project" value="InterPro"/>
</dbReference>